<protein>
    <submittedName>
        <fullName evidence="2">Str. FM013</fullName>
    </submittedName>
</protein>
<sequence>MKNSTLSMPIARSCLTRPTEIVGNLQQNLGKPQILYGSQALKRLNWKGNSESVLRFNESKQKAQDLEKRLDEATLDRENYVSREEHEKAPRDLLGPSSSVIKMIESNINASQNVYMSIFMPPSDVAQGPWADESDQFAMLNHPVALDDMEPMLSTSDPLAGLPDFDMYEALP</sequence>
<feature type="coiled-coil region" evidence="1">
    <location>
        <begin position="56"/>
        <end position="83"/>
    </location>
</feature>
<keyword evidence="3" id="KW-1185">Reference proteome</keyword>
<organism evidence="2 3">
    <name type="scientific">Penicillium camemberti (strain FM 013)</name>
    <dbReference type="NCBI Taxonomy" id="1429867"/>
    <lineage>
        <taxon>Eukaryota</taxon>
        <taxon>Fungi</taxon>
        <taxon>Dikarya</taxon>
        <taxon>Ascomycota</taxon>
        <taxon>Pezizomycotina</taxon>
        <taxon>Eurotiomycetes</taxon>
        <taxon>Eurotiomycetidae</taxon>
        <taxon>Eurotiales</taxon>
        <taxon>Aspergillaceae</taxon>
        <taxon>Penicillium</taxon>
    </lineage>
</organism>
<evidence type="ECO:0000313" key="2">
    <source>
        <dbReference type="EMBL" id="CRL29513.1"/>
    </source>
</evidence>
<evidence type="ECO:0000256" key="1">
    <source>
        <dbReference type="SAM" id="Coils"/>
    </source>
</evidence>
<dbReference type="AlphaFoldDB" id="A0A0G4PTN7"/>
<evidence type="ECO:0000313" key="3">
    <source>
        <dbReference type="Proteomes" id="UP000053732"/>
    </source>
</evidence>
<reference evidence="2 3" key="1">
    <citation type="journal article" date="2014" name="Nat. Commun.">
        <title>Multiple recent horizontal transfers of a large genomic region in cheese making fungi.</title>
        <authorList>
            <person name="Cheeseman K."/>
            <person name="Ropars J."/>
            <person name="Renault P."/>
            <person name="Dupont J."/>
            <person name="Gouzy J."/>
            <person name="Branca A."/>
            <person name="Abraham A.L."/>
            <person name="Ceppi M."/>
            <person name="Conseiller E."/>
            <person name="Debuchy R."/>
            <person name="Malagnac F."/>
            <person name="Goarin A."/>
            <person name="Silar P."/>
            <person name="Lacoste S."/>
            <person name="Sallet E."/>
            <person name="Bensimon A."/>
            <person name="Giraud T."/>
            <person name="Brygoo Y."/>
        </authorList>
    </citation>
    <scope>NUCLEOTIDE SEQUENCE [LARGE SCALE GENOMIC DNA]</scope>
    <source>
        <strain evidence="3">FM 013</strain>
    </source>
</reference>
<proteinExistence type="predicted"/>
<dbReference type="Proteomes" id="UP000053732">
    <property type="component" value="Unassembled WGS sequence"/>
</dbReference>
<accession>A0A0G4PTN7</accession>
<dbReference type="EMBL" id="HG793169">
    <property type="protein sequence ID" value="CRL29513.1"/>
    <property type="molecule type" value="Genomic_DNA"/>
</dbReference>
<keyword evidence="1" id="KW-0175">Coiled coil</keyword>
<gene>
    <name evidence="2" type="ORF">PCAMFM013_S036g000097</name>
</gene>
<name>A0A0G4PTN7_PENC3</name>